<evidence type="ECO:0000313" key="2">
    <source>
        <dbReference type="Proteomes" id="UP000603865"/>
    </source>
</evidence>
<evidence type="ECO:0000313" key="1">
    <source>
        <dbReference type="EMBL" id="GGQ94676.1"/>
    </source>
</evidence>
<sequence>MNDRFQELFAECVVAHGRFGHAAHVHLTWRLLEEYSALEALARLEQGLRAVAQSAGQPENYSATLMTALFLLILEQRQRGQTWEAFAAQQPGLLDWNACAGQLGALYSADVLHSTQARRVFMLPTLGSRQAVSGGGEV</sequence>
<name>A0A918F277_9DEIO</name>
<organism evidence="1 2">
    <name type="scientific">Deinococcus ruber</name>
    <dbReference type="NCBI Taxonomy" id="1848197"/>
    <lineage>
        <taxon>Bacteria</taxon>
        <taxon>Thermotogati</taxon>
        <taxon>Deinococcota</taxon>
        <taxon>Deinococci</taxon>
        <taxon>Deinococcales</taxon>
        <taxon>Deinococcaceae</taxon>
        <taxon>Deinococcus</taxon>
    </lineage>
</organism>
<reference evidence="1" key="2">
    <citation type="submission" date="2020-09" db="EMBL/GenBank/DDBJ databases">
        <authorList>
            <person name="Sun Q."/>
            <person name="Ohkuma M."/>
        </authorList>
    </citation>
    <scope>NUCLEOTIDE SEQUENCE</scope>
    <source>
        <strain evidence="1">JCM 31311</strain>
    </source>
</reference>
<dbReference type="EMBL" id="BMQL01000001">
    <property type="protein sequence ID" value="GGQ94676.1"/>
    <property type="molecule type" value="Genomic_DNA"/>
</dbReference>
<proteinExistence type="predicted"/>
<keyword evidence="2" id="KW-1185">Reference proteome</keyword>
<protein>
    <submittedName>
        <fullName evidence="1">Uncharacterized protein</fullName>
    </submittedName>
</protein>
<dbReference type="Proteomes" id="UP000603865">
    <property type="component" value="Unassembled WGS sequence"/>
</dbReference>
<comment type="caution">
    <text evidence="1">The sequence shown here is derived from an EMBL/GenBank/DDBJ whole genome shotgun (WGS) entry which is preliminary data.</text>
</comment>
<reference evidence="1" key="1">
    <citation type="journal article" date="2014" name="Int. J. Syst. Evol. Microbiol.">
        <title>Complete genome sequence of Corynebacterium casei LMG S-19264T (=DSM 44701T), isolated from a smear-ripened cheese.</title>
        <authorList>
            <consortium name="US DOE Joint Genome Institute (JGI-PGF)"/>
            <person name="Walter F."/>
            <person name="Albersmeier A."/>
            <person name="Kalinowski J."/>
            <person name="Ruckert C."/>
        </authorList>
    </citation>
    <scope>NUCLEOTIDE SEQUENCE</scope>
    <source>
        <strain evidence="1">JCM 31311</strain>
    </source>
</reference>
<accession>A0A918F277</accession>
<dbReference type="AlphaFoldDB" id="A0A918F277"/>
<gene>
    <name evidence="1" type="ORF">GCM10008957_03570</name>
</gene>
<dbReference type="RefSeq" id="WP_189087758.1">
    <property type="nucleotide sequence ID" value="NZ_BMQL01000001.1"/>
</dbReference>